<dbReference type="InterPro" id="IPR007833">
    <property type="entry name" value="Capsule_polysaccharide_synth"/>
</dbReference>
<keyword evidence="2" id="KW-1185">Reference proteome</keyword>
<protein>
    <submittedName>
        <fullName evidence="1">Capsular biosynthesis protein</fullName>
    </submittedName>
</protein>
<evidence type="ECO:0000313" key="1">
    <source>
        <dbReference type="EMBL" id="NYT37014.1"/>
    </source>
</evidence>
<name>A0A853F8N3_9BURK</name>
<organism evidence="1 2">
    <name type="scientific">Allopusillimonas soli</name>
    <dbReference type="NCBI Taxonomy" id="659016"/>
    <lineage>
        <taxon>Bacteria</taxon>
        <taxon>Pseudomonadati</taxon>
        <taxon>Pseudomonadota</taxon>
        <taxon>Betaproteobacteria</taxon>
        <taxon>Burkholderiales</taxon>
        <taxon>Alcaligenaceae</taxon>
        <taxon>Allopusillimonas</taxon>
    </lineage>
</organism>
<dbReference type="RefSeq" id="WP_129968928.1">
    <property type="nucleotide sequence ID" value="NZ_JACCEW010000002.1"/>
</dbReference>
<accession>A0A853F8N3</accession>
<dbReference type="EMBL" id="JACCEW010000002">
    <property type="protein sequence ID" value="NYT37014.1"/>
    <property type="molecule type" value="Genomic_DNA"/>
</dbReference>
<dbReference type="Pfam" id="PF05159">
    <property type="entry name" value="Capsule_synth"/>
    <property type="match status" value="1"/>
</dbReference>
<comment type="caution">
    <text evidence="1">The sequence shown here is derived from an EMBL/GenBank/DDBJ whole genome shotgun (WGS) entry which is preliminary data.</text>
</comment>
<gene>
    <name evidence="1" type="ORF">H0A68_09025</name>
</gene>
<dbReference type="OrthoDB" id="9794206at2"/>
<dbReference type="GO" id="GO:0000271">
    <property type="term" value="P:polysaccharide biosynthetic process"/>
    <property type="evidence" value="ECO:0007669"/>
    <property type="project" value="InterPro"/>
</dbReference>
<dbReference type="AlphaFoldDB" id="A0A853F8N3"/>
<dbReference type="Proteomes" id="UP000580517">
    <property type="component" value="Unassembled WGS sequence"/>
</dbReference>
<evidence type="ECO:0000313" key="2">
    <source>
        <dbReference type="Proteomes" id="UP000580517"/>
    </source>
</evidence>
<proteinExistence type="predicted"/>
<dbReference type="GO" id="GO:0015774">
    <property type="term" value="P:polysaccharide transport"/>
    <property type="evidence" value="ECO:0007669"/>
    <property type="project" value="InterPro"/>
</dbReference>
<reference evidence="1 2" key="1">
    <citation type="submission" date="2020-07" db="EMBL/GenBank/DDBJ databases">
        <title>Taxonomic revisions and descriptions of new bacterial species based on genomic comparisons in the high-G+C-content subgroup of the family Alcaligenaceae.</title>
        <authorList>
            <person name="Szabo A."/>
            <person name="Felfoldi T."/>
        </authorList>
    </citation>
    <scope>NUCLEOTIDE SEQUENCE [LARGE SCALE GENOMIC DNA]</scope>
    <source>
        <strain evidence="1 2">DSM 25264</strain>
    </source>
</reference>
<sequence length="407" mass="45852">MTRSFLFLQGVCSPFFSRLGKRLNQEGHQVVKVNFNGGDAAFWNAGGAVPWRGGVDGLTDFYQDIYHKHGVTDVVLFGDQRPVHRPAIDLAKRQQVRVHVYEEGYFRPNWLTLEREGVNGHSTLPRDPQWYREAARKVPRYRNGRSLGPSFKARAWHDIRYHICNLGNRWTFPEYKTHAPVSAWKEYSGYLVRSTRIARRKQVDAANIARLINDDRAFYLLPLQLDSDAQIRTHSRFRTMVELMEQVMESFAAHAASDAVLVVKNHPLDPGLVPHGRIARDLAGRYGIADRIVFLETGHLPTLLSNATGVVTVNSTVGGSALVHSRPLIALGQPIYGIPGLTFQGTLDAFWHDHEPPDMGLFHNFRNVVIHTTQVNGGFYTEKGIDMGVEQSVGRLTAVRSRLDVLA</sequence>
<dbReference type="CDD" id="cd16441">
    <property type="entry name" value="beta_Kdo_transferase_KpsS"/>
    <property type="match status" value="1"/>
</dbReference>